<evidence type="ECO:0000256" key="2">
    <source>
        <dbReference type="ARBA" id="ARBA00022801"/>
    </source>
</evidence>
<dbReference type="PANTHER" id="PTHR33607:SF2">
    <property type="entry name" value="ENDONUCLEASE-1"/>
    <property type="match status" value="1"/>
</dbReference>
<accession>A0A9W7E283</accession>
<gene>
    <name evidence="4" type="ORF">TrRE_jg11497</name>
</gene>
<dbReference type="OrthoDB" id="423935at2759"/>
<name>A0A9W7E283_9STRA</name>
<feature type="non-terminal residue" evidence="4">
    <location>
        <position position="497"/>
    </location>
</feature>
<dbReference type="Pfam" id="PF04231">
    <property type="entry name" value="Endonuclease_1"/>
    <property type="match status" value="1"/>
</dbReference>
<feature type="region of interest" description="Disordered" evidence="3">
    <location>
        <begin position="33"/>
        <end position="62"/>
    </location>
</feature>
<organism evidence="4 5">
    <name type="scientific">Triparma retinervis</name>
    <dbReference type="NCBI Taxonomy" id="2557542"/>
    <lineage>
        <taxon>Eukaryota</taxon>
        <taxon>Sar</taxon>
        <taxon>Stramenopiles</taxon>
        <taxon>Ochrophyta</taxon>
        <taxon>Bolidophyceae</taxon>
        <taxon>Parmales</taxon>
        <taxon>Triparmaceae</taxon>
        <taxon>Triparma</taxon>
    </lineage>
</organism>
<dbReference type="EMBL" id="BRXZ01003868">
    <property type="protein sequence ID" value="GMH63542.1"/>
    <property type="molecule type" value="Genomic_DNA"/>
</dbReference>
<evidence type="ECO:0000313" key="5">
    <source>
        <dbReference type="Proteomes" id="UP001165082"/>
    </source>
</evidence>
<evidence type="ECO:0000256" key="1">
    <source>
        <dbReference type="ARBA" id="ARBA00022722"/>
    </source>
</evidence>
<dbReference type="PANTHER" id="PTHR33607">
    <property type="entry name" value="ENDONUCLEASE-1"/>
    <property type="match status" value="1"/>
</dbReference>
<dbReference type="InterPro" id="IPR044925">
    <property type="entry name" value="His-Me_finger_sf"/>
</dbReference>
<dbReference type="Proteomes" id="UP001165082">
    <property type="component" value="Unassembled WGS sequence"/>
</dbReference>
<dbReference type="GO" id="GO:0004518">
    <property type="term" value="F:nuclease activity"/>
    <property type="evidence" value="ECO:0007669"/>
    <property type="project" value="UniProtKB-KW"/>
</dbReference>
<evidence type="ECO:0000313" key="4">
    <source>
        <dbReference type="EMBL" id="GMH63542.1"/>
    </source>
</evidence>
<comment type="caution">
    <text evidence="4">The sequence shown here is derived from an EMBL/GenBank/DDBJ whole genome shotgun (WGS) entry which is preliminary data.</text>
</comment>
<proteinExistence type="predicted"/>
<dbReference type="GO" id="GO:0016787">
    <property type="term" value="F:hydrolase activity"/>
    <property type="evidence" value="ECO:0007669"/>
    <property type="project" value="UniProtKB-KW"/>
</dbReference>
<evidence type="ECO:0000256" key="3">
    <source>
        <dbReference type="SAM" id="MobiDB-lite"/>
    </source>
</evidence>
<protein>
    <recommendedName>
        <fullName evidence="6">Endonuclease I</fullName>
    </recommendedName>
</protein>
<sequence length="497" mass="53805">MVGSSASPATLPPPPKHPAAILRAKVKEHDYRRREKFTIMPAVSAPGAKQPPAPRPKFSSKSRLCPPLAYETWRSRRNLSHSIVDSNARDQRNMRSTPENYKTVKPRVKSRFKPLPVLTMLGLTITLSALCAHGQEPPASGFSGCEVSDYYASISSDLSTYSTSHTPSSLDSVLHDLIAGHNVIPYTSTKTDCWDALSTLDADPANPDNVILIYAQRSEPISNLGDSSGWNREHVWPKSYGVGYTGPDTSDLLSLRAADWSVNSARNNRWYDDCVDEDECDIPAHGEAAMDTGKRTSPGTNGLFMPPAAVRGDLARSIFYMATRYDGSEGNTEDLRISDCPCDTGNTMGILSTMLRWHSEDPVDEEEVARNGMLCSRYQGNRNPFIDYPELADFVYGGLTGVPSGGCPVCPDAEKDDGGDDDFWSLSPYPLRRGDVAVVGVTSDPPKGVLLLALSDLPSGGVIYMTDNGWLSDGGGFRDGEGTVKYTVPGGGVGRGE</sequence>
<evidence type="ECO:0008006" key="6">
    <source>
        <dbReference type="Google" id="ProtNLM"/>
    </source>
</evidence>
<dbReference type="SUPFAM" id="SSF54060">
    <property type="entry name" value="His-Me finger endonucleases"/>
    <property type="match status" value="1"/>
</dbReference>
<keyword evidence="2" id="KW-0378">Hydrolase</keyword>
<dbReference type="AlphaFoldDB" id="A0A9W7E283"/>
<keyword evidence="1" id="KW-0540">Nuclease</keyword>
<dbReference type="InterPro" id="IPR007346">
    <property type="entry name" value="Endonuclease-I"/>
</dbReference>
<reference evidence="4" key="1">
    <citation type="submission" date="2022-07" db="EMBL/GenBank/DDBJ databases">
        <title>Genome analysis of Parmales, a sister group of diatoms, reveals the evolutionary specialization of diatoms from phago-mixotrophs to photoautotrophs.</title>
        <authorList>
            <person name="Ban H."/>
            <person name="Sato S."/>
            <person name="Yoshikawa S."/>
            <person name="Kazumasa Y."/>
            <person name="Nakamura Y."/>
            <person name="Ichinomiya M."/>
            <person name="Saitoh K."/>
            <person name="Sato N."/>
            <person name="Blanc-Mathieu R."/>
            <person name="Endo H."/>
            <person name="Kuwata A."/>
            <person name="Ogata H."/>
        </authorList>
    </citation>
    <scope>NUCLEOTIDE SEQUENCE</scope>
</reference>
<keyword evidence="5" id="KW-1185">Reference proteome</keyword>